<reference evidence="12" key="2">
    <citation type="submission" date="2020-11" db="EMBL/GenBank/DDBJ databases">
        <authorList>
            <person name="McCartney M.A."/>
            <person name="Auch B."/>
            <person name="Kono T."/>
            <person name="Mallez S."/>
            <person name="Becker A."/>
            <person name="Gohl D.M."/>
            <person name="Silverstein K.A.T."/>
            <person name="Koren S."/>
            <person name="Bechman K.B."/>
            <person name="Herman A."/>
            <person name="Abrahante J.E."/>
            <person name="Garbe J."/>
        </authorList>
    </citation>
    <scope>NUCLEOTIDE SEQUENCE</scope>
    <source>
        <strain evidence="12">Duluth1</strain>
        <tissue evidence="12">Whole animal</tissue>
    </source>
</reference>
<comment type="similarity">
    <text evidence="2 11">Belongs to the mitochondrial carrier (TC 2.A.29) family.</text>
</comment>
<dbReference type="PRINTS" id="PR00926">
    <property type="entry name" value="MITOCARRIER"/>
</dbReference>
<dbReference type="AlphaFoldDB" id="A0A9D4GB25"/>
<evidence type="ECO:0008006" key="14">
    <source>
        <dbReference type="Google" id="ProtNLM"/>
    </source>
</evidence>
<keyword evidence="7" id="KW-1133">Transmembrane helix</keyword>
<dbReference type="GO" id="GO:0055085">
    <property type="term" value="P:transmembrane transport"/>
    <property type="evidence" value="ECO:0007669"/>
    <property type="project" value="InterPro"/>
</dbReference>
<comment type="subcellular location">
    <subcellularLocation>
        <location evidence="1">Mitochondrion inner membrane</location>
        <topology evidence="1">Multi-pass membrane protein</topology>
    </subcellularLocation>
</comment>
<evidence type="ECO:0000256" key="3">
    <source>
        <dbReference type="ARBA" id="ARBA00022448"/>
    </source>
</evidence>
<proteinExistence type="inferred from homology"/>
<keyword evidence="8" id="KW-0496">Mitochondrion</keyword>
<accession>A0A9D4GB25</accession>
<evidence type="ECO:0000256" key="4">
    <source>
        <dbReference type="ARBA" id="ARBA00022692"/>
    </source>
</evidence>
<dbReference type="PROSITE" id="PS50920">
    <property type="entry name" value="SOLCAR"/>
    <property type="match status" value="3"/>
</dbReference>
<gene>
    <name evidence="12" type="ORF">DPMN_140185</name>
</gene>
<feature type="repeat" description="Solcar" evidence="10">
    <location>
        <begin position="201"/>
        <end position="300"/>
    </location>
</feature>
<evidence type="ECO:0000256" key="10">
    <source>
        <dbReference type="PROSITE-ProRule" id="PRU00282"/>
    </source>
</evidence>
<dbReference type="EMBL" id="JAIWYP010000006">
    <property type="protein sequence ID" value="KAH3811770.1"/>
    <property type="molecule type" value="Genomic_DNA"/>
</dbReference>
<evidence type="ECO:0000256" key="8">
    <source>
        <dbReference type="ARBA" id="ARBA00023128"/>
    </source>
</evidence>
<evidence type="ECO:0000256" key="11">
    <source>
        <dbReference type="RuleBase" id="RU000488"/>
    </source>
</evidence>
<evidence type="ECO:0000256" key="9">
    <source>
        <dbReference type="ARBA" id="ARBA00023136"/>
    </source>
</evidence>
<dbReference type="OrthoDB" id="756301at2759"/>
<evidence type="ECO:0000313" key="12">
    <source>
        <dbReference type="EMBL" id="KAH3811770.1"/>
    </source>
</evidence>
<dbReference type="Gene3D" id="1.50.40.10">
    <property type="entry name" value="Mitochondrial carrier domain"/>
    <property type="match status" value="1"/>
</dbReference>
<evidence type="ECO:0000256" key="5">
    <source>
        <dbReference type="ARBA" id="ARBA00022737"/>
    </source>
</evidence>
<evidence type="ECO:0000256" key="1">
    <source>
        <dbReference type="ARBA" id="ARBA00004448"/>
    </source>
</evidence>
<evidence type="ECO:0000256" key="2">
    <source>
        <dbReference type="ARBA" id="ARBA00006375"/>
    </source>
</evidence>
<dbReference type="PANTHER" id="PTHR45618">
    <property type="entry name" value="MITOCHONDRIAL DICARBOXYLATE CARRIER-RELATED"/>
    <property type="match status" value="1"/>
</dbReference>
<dbReference type="InterPro" id="IPR023395">
    <property type="entry name" value="MCP_dom_sf"/>
</dbReference>
<dbReference type="Pfam" id="PF00153">
    <property type="entry name" value="Mito_carr"/>
    <property type="match status" value="3"/>
</dbReference>
<feature type="repeat" description="Solcar" evidence="10">
    <location>
        <begin position="9"/>
        <end position="98"/>
    </location>
</feature>
<evidence type="ECO:0000256" key="6">
    <source>
        <dbReference type="ARBA" id="ARBA00022792"/>
    </source>
</evidence>
<keyword evidence="3 11" id="KW-0813">Transport</keyword>
<name>A0A9D4GB25_DREPO</name>
<dbReference type="InterPro" id="IPR050391">
    <property type="entry name" value="Mito_Metabolite_Transporter"/>
</dbReference>
<evidence type="ECO:0000313" key="13">
    <source>
        <dbReference type="Proteomes" id="UP000828390"/>
    </source>
</evidence>
<dbReference type="SUPFAM" id="SSF103506">
    <property type="entry name" value="Mitochondrial carrier"/>
    <property type="match status" value="1"/>
</dbReference>
<dbReference type="GO" id="GO:0005743">
    <property type="term" value="C:mitochondrial inner membrane"/>
    <property type="evidence" value="ECO:0007669"/>
    <property type="project" value="UniProtKB-SubCell"/>
</dbReference>
<feature type="repeat" description="Solcar" evidence="10">
    <location>
        <begin position="106"/>
        <end position="192"/>
    </location>
</feature>
<sequence length="301" mass="33332">MGRKHLSWEPFVFGGMASVVAETGTFPIDTTKTRLQIQGQKIDARLTQLKYNGMIHALLRIFREEGLPALYSGIAPALLRQASYGTVKIGVYQYMKRVFADNEKEESLPVNVFCGMVAGIISSSIANPTDVLKVRMQARCSLKGDEKMLRAFKDIFREEGIKGLWRGVGPTAQRAAIVAGVELPTYDVIKKYLLHSGIMGDNTQNHFVSSFIAGLAGAIASTPVDVIKTRMMNQRNLKSSVVLANGVAVSAIYTSSFDCLMTTVRTEGVMALYKGFTPNWLRLGPWNIIFFMTYEQLKKLT</sequence>
<dbReference type="FunFam" id="1.50.40.10:FF:000006">
    <property type="entry name" value="brain mitochondrial carrier protein 1 isoform X1"/>
    <property type="match status" value="1"/>
</dbReference>
<keyword evidence="4 10" id="KW-0812">Transmembrane</keyword>
<organism evidence="12 13">
    <name type="scientific">Dreissena polymorpha</name>
    <name type="common">Zebra mussel</name>
    <name type="synonym">Mytilus polymorpha</name>
    <dbReference type="NCBI Taxonomy" id="45954"/>
    <lineage>
        <taxon>Eukaryota</taxon>
        <taxon>Metazoa</taxon>
        <taxon>Spiralia</taxon>
        <taxon>Lophotrochozoa</taxon>
        <taxon>Mollusca</taxon>
        <taxon>Bivalvia</taxon>
        <taxon>Autobranchia</taxon>
        <taxon>Heteroconchia</taxon>
        <taxon>Euheterodonta</taxon>
        <taxon>Imparidentia</taxon>
        <taxon>Neoheterodontei</taxon>
        <taxon>Myida</taxon>
        <taxon>Dreissenoidea</taxon>
        <taxon>Dreissenidae</taxon>
        <taxon>Dreissena</taxon>
    </lineage>
</organism>
<dbReference type="InterPro" id="IPR018108">
    <property type="entry name" value="MCP_transmembrane"/>
</dbReference>
<evidence type="ECO:0000256" key="7">
    <source>
        <dbReference type="ARBA" id="ARBA00022989"/>
    </source>
</evidence>
<dbReference type="InterPro" id="IPR002067">
    <property type="entry name" value="MCP"/>
</dbReference>
<keyword evidence="6" id="KW-0999">Mitochondrion inner membrane</keyword>
<comment type="caution">
    <text evidence="12">The sequence shown here is derived from an EMBL/GenBank/DDBJ whole genome shotgun (WGS) entry which is preliminary data.</text>
</comment>
<keyword evidence="9 10" id="KW-0472">Membrane</keyword>
<dbReference type="Proteomes" id="UP000828390">
    <property type="component" value="Unassembled WGS sequence"/>
</dbReference>
<keyword evidence="13" id="KW-1185">Reference proteome</keyword>
<protein>
    <recommendedName>
        <fullName evidence="14">Kidney mitochondrial carrier protein 1</fullName>
    </recommendedName>
</protein>
<reference evidence="12" key="1">
    <citation type="journal article" date="2019" name="bioRxiv">
        <title>The Genome of the Zebra Mussel, Dreissena polymorpha: A Resource for Invasive Species Research.</title>
        <authorList>
            <person name="McCartney M.A."/>
            <person name="Auch B."/>
            <person name="Kono T."/>
            <person name="Mallez S."/>
            <person name="Zhang Y."/>
            <person name="Obille A."/>
            <person name="Becker A."/>
            <person name="Abrahante J.E."/>
            <person name="Garbe J."/>
            <person name="Badalamenti J.P."/>
            <person name="Herman A."/>
            <person name="Mangelson H."/>
            <person name="Liachko I."/>
            <person name="Sullivan S."/>
            <person name="Sone E.D."/>
            <person name="Koren S."/>
            <person name="Silverstein K.A.T."/>
            <person name="Beckman K.B."/>
            <person name="Gohl D.M."/>
        </authorList>
    </citation>
    <scope>NUCLEOTIDE SEQUENCE</scope>
    <source>
        <strain evidence="12">Duluth1</strain>
        <tissue evidence="12">Whole animal</tissue>
    </source>
</reference>
<keyword evidence="5" id="KW-0677">Repeat</keyword>